<evidence type="ECO:0000259" key="8">
    <source>
        <dbReference type="SMART" id="SM00739"/>
    </source>
</evidence>
<dbReference type="PANTHER" id="PTHR12903">
    <property type="entry name" value="MITOCHONDRIAL RIBOSOMAL PROTEIN L24"/>
    <property type="match status" value="1"/>
</dbReference>
<keyword evidence="5" id="KW-0694">RNA-binding</keyword>
<dbReference type="InterPro" id="IPR057264">
    <property type="entry name" value="Ribosomal_uL24_C"/>
</dbReference>
<dbReference type="Pfam" id="PF17136">
    <property type="entry name" value="ribosomal_L24"/>
    <property type="match status" value="1"/>
</dbReference>
<dbReference type="NCBIfam" id="TIGR01079">
    <property type="entry name" value="rplX_bact"/>
    <property type="match status" value="1"/>
</dbReference>
<dbReference type="Pfam" id="PF00467">
    <property type="entry name" value="KOW"/>
    <property type="match status" value="1"/>
</dbReference>
<dbReference type="GO" id="GO:0006412">
    <property type="term" value="P:translation"/>
    <property type="evidence" value="ECO:0007669"/>
    <property type="project" value="UniProtKB-UniRule"/>
</dbReference>
<keyword evidence="3 5" id="KW-0687">Ribonucleoprotein</keyword>
<comment type="function">
    <text evidence="5">One of two assembly initiator proteins, it binds directly to the 5'-end of the 23S rRNA, where it nucleates assembly of the 50S subunit.</text>
</comment>
<evidence type="ECO:0000313" key="9">
    <source>
        <dbReference type="EMBL" id="AKQ05060.1"/>
    </source>
</evidence>
<evidence type="ECO:0000256" key="3">
    <source>
        <dbReference type="ARBA" id="ARBA00023274"/>
    </source>
</evidence>
<dbReference type="InterPro" id="IPR014722">
    <property type="entry name" value="Rib_uL2_dom2"/>
</dbReference>
<comment type="subunit">
    <text evidence="5">Part of the 50S ribosomal subunit.</text>
</comment>
<dbReference type="GO" id="GO:0003735">
    <property type="term" value="F:structural constituent of ribosome"/>
    <property type="evidence" value="ECO:0007669"/>
    <property type="project" value="InterPro"/>
</dbReference>
<protein>
    <recommendedName>
        <fullName evidence="4 5">Large ribosomal subunit protein uL24</fullName>
    </recommendedName>
</protein>
<comment type="similarity">
    <text evidence="1 5 6">Belongs to the universal ribosomal protein uL24 family.</text>
</comment>
<feature type="domain" description="KOW" evidence="8">
    <location>
        <begin position="12"/>
        <end position="39"/>
    </location>
</feature>
<reference evidence="9" key="1">
    <citation type="journal article" date="2015" name="ISME J.">
        <title>Aquifer environment selects for microbial species cohorts in sediment and groundwater.</title>
        <authorList>
            <person name="Hug L.A."/>
            <person name="Thomas B.C."/>
            <person name="Brown C.T."/>
            <person name="Frischkorn K.R."/>
            <person name="Williams K.H."/>
            <person name="Tringe S.G."/>
            <person name="Banfield J.F."/>
        </authorList>
    </citation>
    <scope>NUCLEOTIDE SEQUENCE</scope>
</reference>
<dbReference type="SMART" id="SM00739">
    <property type="entry name" value="KOW"/>
    <property type="match status" value="1"/>
</dbReference>
<dbReference type="Gene3D" id="2.30.30.30">
    <property type="match status" value="1"/>
</dbReference>
<accession>A0A0H4TDQ2</accession>
<comment type="function">
    <text evidence="5">One of the proteins that surrounds the polypeptide exit tunnel on the outside of the subunit.</text>
</comment>
<dbReference type="SUPFAM" id="SSF50104">
    <property type="entry name" value="Translation proteins SH3-like domain"/>
    <property type="match status" value="1"/>
</dbReference>
<evidence type="ECO:0000256" key="6">
    <source>
        <dbReference type="RuleBase" id="RU003477"/>
    </source>
</evidence>
<gene>
    <name evidence="5" type="primary">rplX</name>
</gene>
<dbReference type="EMBL" id="KT007058">
    <property type="protein sequence ID" value="AKQ05060.1"/>
    <property type="molecule type" value="Genomic_DNA"/>
</dbReference>
<dbReference type="InterPro" id="IPR003256">
    <property type="entry name" value="Ribosomal_uL24"/>
</dbReference>
<evidence type="ECO:0000256" key="7">
    <source>
        <dbReference type="SAM" id="MobiDB-lite"/>
    </source>
</evidence>
<sequence length="136" mass="14643">MALAHRHVRPADIRKGDTVLVLTGKDAGKSGTVERVVRAGVPGRGAPSRGDTVVVQGVNMAQRHTKPRPRQGRTERSPRIQQGGIVEKPMPIQVSNVMVMCPECGQPTRIRHGRVGDDSVRLCARCGSPLTKTAKP</sequence>
<keyword evidence="2 5" id="KW-0689">Ribosomal protein</keyword>
<dbReference type="PROSITE" id="PS01108">
    <property type="entry name" value="RIBOSOMAL_L24"/>
    <property type="match status" value="1"/>
</dbReference>
<dbReference type="InterPro" id="IPR008991">
    <property type="entry name" value="Translation_prot_SH3-like_sf"/>
</dbReference>
<evidence type="ECO:0000256" key="5">
    <source>
        <dbReference type="HAMAP-Rule" id="MF_01326"/>
    </source>
</evidence>
<evidence type="ECO:0000256" key="1">
    <source>
        <dbReference type="ARBA" id="ARBA00010618"/>
    </source>
</evidence>
<dbReference type="InterPro" id="IPR005825">
    <property type="entry name" value="Ribosomal_uL24_CS"/>
</dbReference>
<dbReference type="GO" id="GO:1990904">
    <property type="term" value="C:ribonucleoprotein complex"/>
    <property type="evidence" value="ECO:0007669"/>
    <property type="project" value="UniProtKB-KW"/>
</dbReference>
<dbReference type="InterPro" id="IPR041988">
    <property type="entry name" value="Ribosomal_uL24_KOW"/>
</dbReference>
<dbReference type="CDD" id="cd06089">
    <property type="entry name" value="KOW_RPL26"/>
    <property type="match status" value="1"/>
</dbReference>
<dbReference type="AlphaFoldDB" id="A0A0H4TDQ2"/>
<organism evidence="9">
    <name type="scientific">uncultured Chloroflexi bacterium Rifle_16ft_4_minimus_27880</name>
    <dbReference type="NCBI Taxonomy" id="1665064"/>
    <lineage>
        <taxon>Bacteria</taxon>
        <taxon>Bacillati</taxon>
        <taxon>Chloroflexota</taxon>
        <taxon>environmental samples</taxon>
    </lineage>
</organism>
<keyword evidence="5" id="KW-0699">rRNA-binding</keyword>
<evidence type="ECO:0000256" key="4">
    <source>
        <dbReference type="ARBA" id="ARBA00035206"/>
    </source>
</evidence>
<dbReference type="GO" id="GO:0005840">
    <property type="term" value="C:ribosome"/>
    <property type="evidence" value="ECO:0007669"/>
    <property type="project" value="UniProtKB-KW"/>
</dbReference>
<dbReference type="HAMAP" id="MF_01326_B">
    <property type="entry name" value="Ribosomal_uL24_B"/>
    <property type="match status" value="1"/>
</dbReference>
<proteinExistence type="inferred from homology"/>
<evidence type="ECO:0000256" key="2">
    <source>
        <dbReference type="ARBA" id="ARBA00022980"/>
    </source>
</evidence>
<dbReference type="GO" id="GO:0019843">
    <property type="term" value="F:rRNA binding"/>
    <property type="evidence" value="ECO:0007669"/>
    <property type="project" value="UniProtKB-UniRule"/>
</dbReference>
<feature type="region of interest" description="Disordered" evidence="7">
    <location>
        <begin position="57"/>
        <end position="84"/>
    </location>
</feature>
<name>A0A0H4TDQ2_9CHLR</name>
<dbReference type="InterPro" id="IPR005824">
    <property type="entry name" value="KOW"/>
</dbReference>